<feature type="domain" description="MABP1/WDR62 first WD40" evidence="15">
    <location>
        <begin position="74"/>
        <end position="401"/>
    </location>
</feature>
<dbReference type="InParanoid" id="D2HFU3"/>
<dbReference type="PROSITE" id="PS50294">
    <property type="entry name" value="WD_REPEATS_REGION"/>
    <property type="match status" value="1"/>
</dbReference>
<dbReference type="PANTHER" id="PTHR45589:SF3">
    <property type="entry name" value="WD REPEAT-CONTAINING PROTEIN 62"/>
    <property type="match status" value="1"/>
</dbReference>
<feature type="repeat" description="WD" evidence="13">
    <location>
        <begin position="428"/>
        <end position="444"/>
    </location>
</feature>
<dbReference type="Pfam" id="PF24795">
    <property type="entry name" value="WDR62-MABP1_CC"/>
    <property type="match status" value="1"/>
</dbReference>
<dbReference type="FunFam" id="2.130.10.10:FF:000046">
    <property type="entry name" value="WD repeat-containing protein 62 isoform 1"/>
    <property type="match status" value="1"/>
</dbReference>
<dbReference type="Gene3D" id="2.130.10.10">
    <property type="entry name" value="YVTN repeat-like/Quinoprotein amine dehydrogenase"/>
    <property type="match status" value="4"/>
</dbReference>
<dbReference type="Pfam" id="PF24780">
    <property type="entry name" value="WD40_MABP1-WDR62_1st"/>
    <property type="match status" value="1"/>
</dbReference>
<dbReference type="InterPro" id="IPR056161">
    <property type="entry name" value="WD40_MABP1-WDR62_1st"/>
</dbReference>
<protein>
    <recommendedName>
        <fullName evidence="12">WD repeat-containing protein 62</fullName>
    </recommendedName>
</protein>
<evidence type="ECO:0000256" key="7">
    <source>
        <dbReference type="ARBA" id="ARBA00022737"/>
    </source>
</evidence>
<keyword evidence="9" id="KW-0206">Cytoskeleton</keyword>
<keyword evidence="4" id="KW-0963">Cytoplasm</keyword>
<feature type="compositionally biased region" description="Basic and acidic residues" evidence="14">
    <location>
        <begin position="970"/>
        <end position="979"/>
    </location>
</feature>
<feature type="domain" description="MABP1/WDR62 second WD40" evidence="16">
    <location>
        <begin position="407"/>
        <end position="750"/>
    </location>
</feature>
<evidence type="ECO:0000313" key="18">
    <source>
        <dbReference type="EMBL" id="EFB29891.1"/>
    </source>
</evidence>
<feature type="compositionally biased region" description="Polar residues" evidence="14">
    <location>
        <begin position="781"/>
        <end position="794"/>
    </location>
</feature>
<comment type="subunit">
    <text evidence="11">Can form homodimers (via C-terminus). Interacts (via C-terminus) with MAPKBP1 (via C-terminus). Interacts with CDK5RAP2, CEP152, CEP63 and KIAA0753. CEP63, CDK5RAP2, CEP152, WDR62 are proposed to form a stepwise assembled complex at the centrosome forming a ring near parental centrioles.</text>
</comment>
<evidence type="ECO:0000256" key="8">
    <source>
        <dbReference type="ARBA" id="ARBA00022990"/>
    </source>
</evidence>
<feature type="compositionally biased region" description="Basic and acidic residues" evidence="14">
    <location>
        <begin position="818"/>
        <end position="832"/>
    </location>
</feature>
<dbReference type="EMBL" id="GL192794">
    <property type="protein sequence ID" value="EFB29891.1"/>
    <property type="molecule type" value="Genomic_DNA"/>
</dbReference>
<dbReference type="InterPro" id="IPR052779">
    <property type="entry name" value="WDR62"/>
</dbReference>
<evidence type="ECO:0000259" key="15">
    <source>
        <dbReference type="Pfam" id="PF24780"/>
    </source>
</evidence>
<evidence type="ECO:0000256" key="1">
    <source>
        <dbReference type="ARBA" id="ARBA00004114"/>
    </source>
</evidence>
<dbReference type="InterPro" id="IPR056162">
    <property type="entry name" value="WD40_MABP1-WDR62_2nd"/>
</dbReference>
<evidence type="ECO:0000256" key="6">
    <source>
        <dbReference type="ARBA" id="ARBA00022574"/>
    </source>
</evidence>
<feature type="compositionally biased region" description="Polar residues" evidence="14">
    <location>
        <begin position="1143"/>
        <end position="1158"/>
    </location>
</feature>
<dbReference type="HOGENOM" id="CLU_002067_1_0_1"/>
<dbReference type="FunFam" id="2.130.10.10:FF:000124">
    <property type="entry name" value="WD repeat-containing protein 62 isoform 1"/>
    <property type="match status" value="1"/>
</dbReference>
<reference evidence="18" key="1">
    <citation type="journal article" date="2010" name="Nature">
        <title>The sequence and de novo assembly of the giant panda genome.</title>
        <authorList>
            <person name="Li R."/>
            <person name="Fan W."/>
            <person name="Tian G."/>
            <person name="Zhu H."/>
            <person name="He L."/>
            <person name="Cai J."/>
            <person name="Huang Q."/>
            <person name="Cai Q."/>
            <person name="Li B."/>
            <person name="Bai Y."/>
            <person name="Zhang Z."/>
            <person name="Zhang Y."/>
            <person name="Wang W."/>
            <person name="Li J."/>
            <person name="Wei F."/>
            <person name="Li H."/>
            <person name="Jian M."/>
            <person name="Li J."/>
            <person name="Zhang Z."/>
            <person name="Nielsen R."/>
            <person name="Li D."/>
            <person name="Gu W."/>
            <person name="Yang Z."/>
            <person name="Xuan Z."/>
            <person name="Ryder O.A."/>
            <person name="Leung F.C."/>
            <person name="Zhou Y."/>
            <person name="Cao J."/>
            <person name="Sun X."/>
            <person name="Fu Y."/>
            <person name="Fang X."/>
            <person name="Guo X."/>
            <person name="Wang B."/>
            <person name="Hou R."/>
            <person name="Shen F."/>
            <person name="Mu B."/>
            <person name="Ni P."/>
            <person name="Lin R."/>
            <person name="Qian W."/>
            <person name="Wang G."/>
            <person name="Yu C."/>
            <person name="Nie W."/>
            <person name="Wang J."/>
            <person name="Wu Z."/>
            <person name="Liang H."/>
            <person name="Min J."/>
            <person name="Wu Q."/>
            <person name="Cheng S."/>
            <person name="Ruan J."/>
            <person name="Wang M."/>
            <person name="Shi Z."/>
            <person name="Wen M."/>
            <person name="Liu B."/>
            <person name="Ren X."/>
            <person name="Zheng H."/>
            <person name="Dong D."/>
            <person name="Cook K."/>
            <person name="Shan G."/>
            <person name="Zhang H."/>
            <person name="Kosiol C."/>
            <person name="Xie X."/>
            <person name="Lu Z."/>
            <person name="Zheng H."/>
            <person name="Li Y."/>
            <person name="Steiner C.C."/>
            <person name="Lam T.T."/>
            <person name="Lin S."/>
            <person name="Zhang Q."/>
            <person name="Li G."/>
            <person name="Tian J."/>
            <person name="Gong T."/>
            <person name="Liu H."/>
            <person name="Zhang D."/>
            <person name="Fang L."/>
            <person name="Ye C."/>
            <person name="Zhang J."/>
            <person name="Hu W."/>
            <person name="Xu A."/>
            <person name="Ren Y."/>
            <person name="Zhang G."/>
            <person name="Bruford M.W."/>
            <person name="Li Q."/>
            <person name="Ma L."/>
            <person name="Guo Y."/>
            <person name="An N."/>
            <person name="Hu Y."/>
            <person name="Zheng Y."/>
            <person name="Shi Y."/>
            <person name="Li Z."/>
            <person name="Liu Q."/>
            <person name="Chen Y."/>
            <person name="Zhao J."/>
            <person name="Qu N."/>
            <person name="Zhao S."/>
            <person name="Tian F."/>
            <person name="Wang X."/>
            <person name="Wang H."/>
            <person name="Xu L."/>
            <person name="Liu X."/>
            <person name="Vinar T."/>
            <person name="Wang Y."/>
            <person name="Lam T.W."/>
            <person name="Yiu S.M."/>
            <person name="Liu S."/>
            <person name="Zhang H."/>
            <person name="Li D."/>
            <person name="Huang Y."/>
            <person name="Wang X."/>
            <person name="Yang G."/>
            <person name="Jiang Z."/>
            <person name="Wang J."/>
            <person name="Qin N."/>
            <person name="Li L."/>
            <person name="Li J."/>
            <person name="Bolund L."/>
            <person name="Kristiansen K."/>
            <person name="Wong G.K."/>
            <person name="Olson M."/>
            <person name="Zhang X."/>
            <person name="Li S."/>
            <person name="Yang H."/>
            <person name="Wang J."/>
            <person name="Wang J."/>
        </authorList>
    </citation>
    <scope>NUCLEOTIDE SEQUENCE [LARGE SCALE GENOMIC DNA]</scope>
</reference>
<evidence type="ECO:0000256" key="10">
    <source>
        <dbReference type="ARBA" id="ARBA00023242"/>
    </source>
</evidence>
<feature type="region of interest" description="Disordered" evidence="14">
    <location>
        <begin position="970"/>
        <end position="1032"/>
    </location>
</feature>
<keyword evidence="8" id="KW-0007">Acetylation</keyword>
<dbReference type="InterPro" id="IPR015943">
    <property type="entry name" value="WD40/YVTN_repeat-like_dom_sf"/>
</dbReference>
<dbReference type="PANTHER" id="PTHR45589">
    <property type="entry name" value="WD REPEAT DOMAIN 62, ISOFORM G"/>
    <property type="match status" value="1"/>
</dbReference>
<feature type="non-terminal residue" evidence="18">
    <location>
        <position position="1543"/>
    </location>
</feature>
<evidence type="ECO:0000256" key="2">
    <source>
        <dbReference type="ARBA" id="ARBA00004123"/>
    </source>
</evidence>
<keyword evidence="10" id="KW-0539">Nucleus</keyword>
<dbReference type="GO" id="GO:0000922">
    <property type="term" value="C:spindle pole"/>
    <property type="evidence" value="ECO:0007669"/>
    <property type="project" value="UniProtKB-SubCell"/>
</dbReference>
<dbReference type="SUPFAM" id="SSF50978">
    <property type="entry name" value="WD40 repeat-like"/>
    <property type="match status" value="2"/>
</dbReference>
<evidence type="ECO:0000256" key="4">
    <source>
        <dbReference type="ARBA" id="ARBA00022490"/>
    </source>
</evidence>
<sequence length="1543" mass="169579">MAALGPGGYARNDAVEKLPSVTVGVPARRGQCSPPPAPPLCLRRRTRLSAASEDTVQNRVSLEKVLGITAQNSSGLTCDPSTGHVAYLAGCVVVILNPKENKQQHIFNTARKSLSALAFSPDGKYIVTGENGHRPAVRIWDVDEKSQVAEMLGHKYGVACVAFSPSMKHIVSMGYQHDMVLNVWDWKKDVVVASNKVSCRVIALSFSEDSSYFVTVGNRHVRFWFLEVSTEAKVTGTVPLIGRSGILGELHNNIFCGVACGRGRMAGSTFCVSYSGLLCQFNEKRVLEKWINLKVSLSSCLCVSQELIFCGCTDGIVRIFQAHSLQYLANLPKPHYLGVDVAQGLEPSFLFCRKAEAVYPDTVALTFDPIHQWLSCVYKDHSIYIWDVKDINKVGKMWSELFHSSYVWNVEVYPEFEDQRACLPSGSFLTCSSDNTIRIWNMDSSPDSHWQKNIFSNTLLKVVYVENDIQHLQNMSHFPDRGSENGTPMDVKAGVRVMQVSPDGQHLASGDRSGNLRQVSPGGIHELHFMDELVKVEAHDAEVLCLEYSKPETGLTLLASASRDRLIHVLNVEKNYNLEQTLDDHSSSITAIKFAGNRDIQMISCGADKSIYFRSAQRTLDGLRFVRTHHVAEKTTLYDMDIDITQKYVAVACQDRNVRVYNTVSGKQRKCYKGSQGDEGSLLKVHVDPSGTFLATSCSDKSISVIDFYSGECVAKMFGHSEIVTGMKFTYDCRHLITVSGDSCVFIWHLGPEITNCMKQHLLEINHQEQQQQQNVKDGMWSNQPRQESYTSVPSEICSLSPGEQTEDELEEECEPEELLKTPSKESLDPDPRCLLTNGKLPLWAKRLLGDEDVADGSAFHAKRSYKPHGRWAERADQEPLKTILDARDLDCYFTPMKPESLEDSILDTVEPQSLAALLSEPESPQEVGCGHPSFLPLQRESSEDTELIIYSLEAELMVTGTDSEYCTKDVKGELRDQQGDSYLRVSSIGPKDQSPPEDSGESEADLECSFTTTHSPPPRPAPDPRFDMMMPHMPGCPGTTEELPQPEVPGISDGSLPQTPEQEKFLRHHFETLTDAHPEELFHGALRDLEASESEDFFNPRLSISAQFLSRLQKTSRFTHSFPPRLPLHLVKSPEVKFTELGGSQSRAEPLSSSAGYTSPGRPSVLAGRKAEEAQESLEAWRPLTPCLPGLAPRAPSSSVLPIDGKPPTPTALPTPGLAQGVHGPSTHPYMEATASSRAKMPRSISLEDSEGPVLAELTRPLHRPSSVGELASLGQELQAIPTTAAPSSNSEGQEPALSSWGNHEARASLKLTLSSICDRLLLPPPPLEPSATQPSVTVTTATFPVPSPMDASSPRLHNSTFLPRLLVPEPLNTPAHPISTPLPEARAGVPGSITSLLEPTPDALSLVQGSPGHWEEPGVPARVLPPAPLELSSVSTIVHRLQTAFQEALDLYHLVVSSDQVSTEQQRQARTELASTFLWIHNQLEANDWLVGTDVAPAQAQHSLGSPSPTTLCPLASPDLHALLEHYSELLVQAVRRKARG</sequence>
<dbReference type="InterPro" id="IPR036322">
    <property type="entry name" value="WD40_repeat_dom_sf"/>
</dbReference>
<keyword evidence="7" id="KW-0677">Repeat</keyword>
<dbReference type="InterPro" id="IPR056364">
    <property type="entry name" value="WDR62-MABP1_CC"/>
</dbReference>
<dbReference type="Pfam" id="PF24782">
    <property type="entry name" value="WD40_MABP1-WDR62_2nd"/>
    <property type="match status" value="1"/>
</dbReference>
<dbReference type="GO" id="GO:0005814">
    <property type="term" value="C:centriole"/>
    <property type="evidence" value="ECO:0007669"/>
    <property type="project" value="UniProtKB-SubCell"/>
</dbReference>
<evidence type="ECO:0000259" key="16">
    <source>
        <dbReference type="Pfam" id="PF24782"/>
    </source>
</evidence>
<feature type="region of interest" description="Disordered" evidence="14">
    <location>
        <begin position="769"/>
        <end position="832"/>
    </location>
</feature>
<dbReference type="SMART" id="SM00320">
    <property type="entry name" value="WD40"/>
    <property type="match status" value="12"/>
</dbReference>
<feature type="repeat" description="WD" evidence="13">
    <location>
        <begin position="717"/>
        <end position="750"/>
    </location>
</feature>
<proteinExistence type="predicted"/>
<evidence type="ECO:0000259" key="17">
    <source>
        <dbReference type="Pfam" id="PF24795"/>
    </source>
</evidence>
<feature type="compositionally biased region" description="Acidic residues" evidence="14">
    <location>
        <begin position="805"/>
        <end position="817"/>
    </location>
</feature>
<feature type="region of interest" description="Disordered" evidence="14">
    <location>
        <begin position="1143"/>
        <end position="1171"/>
    </location>
</feature>
<evidence type="ECO:0000256" key="13">
    <source>
        <dbReference type="PROSITE-ProRule" id="PRU00221"/>
    </source>
</evidence>
<evidence type="ECO:0000256" key="14">
    <source>
        <dbReference type="SAM" id="MobiDB-lite"/>
    </source>
</evidence>
<dbReference type="PROSITE" id="PS50082">
    <property type="entry name" value="WD_REPEATS_2"/>
    <property type="match status" value="2"/>
</dbReference>
<dbReference type="FunFam" id="2.130.10.10:FF:000536">
    <property type="entry name" value="WD repeat domain 62"/>
    <property type="match status" value="1"/>
</dbReference>
<dbReference type="InterPro" id="IPR001680">
    <property type="entry name" value="WD40_rpt"/>
</dbReference>
<evidence type="ECO:0000256" key="9">
    <source>
        <dbReference type="ARBA" id="ARBA00023212"/>
    </source>
</evidence>
<evidence type="ECO:0000256" key="3">
    <source>
        <dbReference type="ARBA" id="ARBA00004647"/>
    </source>
</evidence>
<comment type="subcellular location">
    <subcellularLocation>
        <location evidence="1">Cytoplasm</location>
        <location evidence="1">Cytoskeleton</location>
        <location evidence="1">Microtubule organizing center</location>
        <location evidence="1">Centrosome</location>
        <location evidence="1">Centriole</location>
    </subcellularLocation>
    <subcellularLocation>
        <location evidence="3">Cytoplasm</location>
        <location evidence="3">Cytoskeleton</location>
        <location evidence="3">Spindle pole</location>
    </subcellularLocation>
    <subcellularLocation>
        <location evidence="2">Nucleus</location>
    </subcellularLocation>
</comment>
<name>D2HFU3_AILME</name>
<feature type="domain" description="MABP1/WRD62 coiled-coil" evidence="17">
    <location>
        <begin position="1427"/>
        <end position="1540"/>
    </location>
</feature>
<evidence type="ECO:0000256" key="11">
    <source>
        <dbReference type="ARBA" id="ARBA00063187"/>
    </source>
</evidence>
<dbReference type="GO" id="GO:0005634">
    <property type="term" value="C:nucleus"/>
    <property type="evidence" value="ECO:0007669"/>
    <property type="project" value="UniProtKB-SubCell"/>
</dbReference>
<keyword evidence="6 13" id="KW-0853">WD repeat</keyword>
<dbReference type="FunFam" id="2.130.10.10:FF:000091">
    <property type="entry name" value="mitogen-activated protein kinase-binding protein 1 isoform X1"/>
    <property type="match status" value="1"/>
</dbReference>
<evidence type="ECO:0000256" key="12">
    <source>
        <dbReference type="ARBA" id="ARBA00070543"/>
    </source>
</evidence>
<gene>
    <name evidence="18" type="ORF">PANDA_009790</name>
</gene>
<evidence type="ECO:0000256" key="5">
    <source>
        <dbReference type="ARBA" id="ARBA00022553"/>
    </source>
</evidence>
<keyword evidence="5" id="KW-0597">Phosphoprotein</keyword>
<accession>D2HFU3</accession>
<organism evidence="18">
    <name type="scientific">Ailuropoda melanoleuca</name>
    <name type="common">Giant panda</name>
    <dbReference type="NCBI Taxonomy" id="9646"/>
    <lineage>
        <taxon>Eukaryota</taxon>
        <taxon>Metazoa</taxon>
        <taxon>Chordata</taxon>
        <taxon>Craniata</taxon>
        <taxon>Vertebrata</taxon>
        <taxon>Euteleostomi</taxon>
        <taxon>Mammalia</taxon>
        <taxon>Eutheria</taxon>
        <taxon>Laurasiatheria</taxon>
        <taxon>Carnivora</taxon>
        <taxon>Caniformia</taxon>
        <taxon>Ursidae</taxon>
        <taxon>Ailuropoda</taxon>
    </lineage>
</organism>